<organism evidence="2 3">
    <name type="scientific">Microcoleus anatoxicus PTRS2</name>
    <dbReference type="NCBI Taxonomy" id="2705321"/>
    <lineage>
        <taxon>Bacteria</taxon>
        <taxon>Bacillati</taxon>
        <taxon>Cyanobacteriota</taxon>
        <taxon>Cyanophyceae</taxon>
        <taxon>Oscillatoriophycideae</taxon>
        <taxon>Oscillatoriales</taxon>
        <taxon>Microcoleaceae</taxon>
        <taxon>Microcoleus</taxon>
        <taxon>Microcoleus anatoxicus</taxon>
    </lineage>
</organism>
<dbReference type="EMBL" id="JBBLXS010000275">
    <property type="protein sequence ID" value="MEK0186907.1"/>
    <property type="molecule type" value="Genomic_DNA"/>
</dbReference>
<comment type="caution">
    <text evidence="2">The sequence shown here is derived from an EMBL/GenBank/DDBJ whole genome shotgun (WGS) entry which is preliminary data.</text>
</comment>
<feature type="compositionally biased region" description="Polar residues" evidence="1">
    <location>
        <begin position="58"/>
        <end position="79"/>
    </location>
</feature>
<evidence type="ECO:0000313" key="2">
    <source>
        <dbReference type="EMBL" id="MEK0186907.1"/>
    </source>
</evidence>
<accession>A0ABU8YR56</accession>
<gene>
    <name evidence="2" type="ORF">WMG39_18925</name>
</gene>
<sequence length="79" mass="8881">MRKTPSNRIAATPSHPRTTHFQNGFSEAYHNFESVLPDRPQGTQAITTHEHTRPQPLSGCSHSTSMIHKPSAQNPRRSH</sequence>
<dbReference type="RefSeq" id="WP_340524863.1">
    <property type="nucleotide sequence ID" value="NZ_JBBLXS010000275.1"/>
</dbReference>
<reference evidence="2 3" key="1">
    <citation type="journal article" date="2020" name="Harmful Algae">
        <title>Molecular and morphological characterization of a novel dihydroanatoxin-a producing Microcoleus species (cyanobacteria) from the Russian River, California, USA.</title>
        <authorList>
            <person name="Conklin K.Y."/>
            <person name="Stancheva R."/>
            <person name="Otten T.G."/>
            <person name="Fadness R."/>
            <person name="Boyer G.L."/>
            <person name="Read B."/>
            <person name="Zhang X."/>
            <person name="Sheath R.G."/>
        </authorList>
    </citation>
    <scope>NUCLEOTIDE SEQUENCE [LARGE SCALE GENOMIC DNA]</scope>
    <source>
        <strain evidence="2 3">PTRS2</strain>
    </source>
</reference>
<evidence type="ECO:0000313" key="3">
    <source>
        <dbReference type="Proteomes" id="UP001384579"/>
    </source>
</evidence>
<feature type="region of interest" description="Disordered" evidence="1">
    <location>
        <begin position="37"/>
        <end position="79"/>
    </location>
</feature>
<feature type="region of interest" description="Disordered" evidence="1">
    <location>
        <begin position="1"/>
        <end position="22"/>
    </location>
</feature>
<evidence type="ECO:0000256" key="1">
    <source>
        <dbReference type="SAM" id="MobiDB-lite"/>
    </source>
</evidence>
<dbReference type="Proteomes" id="UP001384579">
    <property type="component" value="Unassembled WGS sequence"/>
</dbReference>
<name>A0ABU8YR56_9CYAN</name>
<protein>
    <submittedName>
        <fullName evidence="2">Uncharacterized protein</fullName>
    </submittedName>
</protein>
<proteinExistence type="predicted"/>
<keyword evidence="3" id="KW-1185">Reference proteome</keyword>